<sequence length="518" mass="57665">MRGNSKPCHTCRSRRLTCDSSQPHCKRCTFSGIQCLGYGRLFKWTNSVASRGKSAGKSLPAKYADAQGENVCRIRDEKALAAAQRATSSSKVQSIGCFQLSPSSPVGLGDPSFRHVHPMARYYLDYFAHRLCRDLVAVDLPDRNPFRRLVSMGVHHPILHQAMIAAASAHMSNFLKAPFSGEPASTSPLAHWDASVEASRRALVHSFQARQRSLRLLHTALQNLQSCERIVLLTTILLLINIELIESGRHSWKAHLEGAIQLFLHTPPVGQDEETLGKFVISDLIVYSAFAQSLVKDPLSGLLATLAQSKSILLQNASMNSYMCCPPEILQLLATAAHLSNEAADDKFAGDVMKAGLDLFNTALSFDIDAWAANTYCVPIERQSMNTQCRKNAGAAHQLSVCLYILRAIPSIHSMIPCDLRDCIERDLLFYLSSIPDQDPNFHSTLWPVFVPGAETVTLDQQTWILDRFWRIGLVFPWGSLGTAVNTLRLIWRSRDQSELFVNWLDIVKRAKMNLLLV</sequence>
<organism evidence="1 2">
    <name type="scientific">Fusarium solani subsp. cucurbitae</name>
    <name type="common">Neocosmosporum cucurbitae</name>
    <dbReference type="NCBI Taxonomy" id="2747967"/>
    <lineage>
        <taxon>Eukaryota</taxon>
        <taxon>Fungi</taxon>
        <taxon>Dikarya</taxon>
        <taxon>Ascomycota</taxon>
        <taxon>Pezizomycotina</taxon>
        <taxon>Sordariomycetes</taxon>
        <taxon>Hypocreomycetidae</taxon>
        <taxon>Hypocreales</taxon>
        <taxon>Nectriaceae</taxon>
        <taxon>Fusarium</taxon>
        <taxon>Fusarium solani species complex</taxon>
    </lineage>
</organism>
<reference evidence="1" key="1">
    <citation type="submission" date="2021-11" db="EMBL/GenBank/DDBJ databases">
        <title>Fusarium solani-melongenae Genome sequencing and assembly.</title>
        <authorList>
            <person name="Xie S."/>
            <person name="Huang L."/>
            <person name="Zhang X."/>
        </authorList>
    </citation>
    <scope>NUCLEOTIDE SEQUENCE</scope>
    <source>
        <strain evidence="1">CRI 24-3</strain>
    </source>
</reference>
<protein>
    <submittedName>
        <fullName evidence="1">Uncharacterized protein</fullName>
    </submittedName>
</protein>
<gene>
    <name evidence="1" type="ORF">LCI18_011254</name>
</gene>
<keyword evidence="2" id="KW-1185">Reference proteome</keyword>
<accession>A0ACD3ZGA0</accession>
<dbReference type="Proteomes" id="UP000830768">
    <property type="component" value="Chromosome 9"/>
</dbReference>
<evidence type="ECO:0000313" key="1">
    <source>
        <dbReference type="EMBL" id="UPL00320.1"/>
    </source>
</evidence>
<evidence type="ECO:0000313" key="2">
    <source>
        <dbReference type="Proteomes" id="UP000830768"/>
    </source>
</evidence>
<dbReference type="EMBL" id="CP090037">
    <property type="protein sequence ID" value="UPL00320.1"/>
    <property type="molecule type" value="Genomic_DNA"/>
</dbReference>
<name>A0ACD3ZGA0_FUSSC</name>
<proteinExistence type="predicted"/>